<organism evidence="1 2">
    <name type="scientific">Vibrio stylophorae</name>
    <dbReference type="NCBI Taxonomy" id="659351"/>
    <lineage>
        <taxon>Bacteria</taxon>
        <taxon>Pseudomonadati</taxon>
        <taxon>Pseudomonadota</taxon>
        <taxon>Gammaproteobacteria</taxon>
        <taxon>Vibrionales</taxon>
        <taxon>Vibrionaceae</taxon>
        <taxon>Vibrio</taxon>
    </lineage>
</organism>
<evidence type="ECO:0008006" key="3">
    <source>
        <dbReference type="Google" id="ProtNLM"/>
    </source>
</evidence>
<gene>
    <name evidence="1" type="ORF">VST7929_02910</name>
</gene>
<evidence type="ECO:0000313" key="2">
    <source>
        <dbReference type="Proteomes" id="UP000838672"/>
    </source>
</evidence>
<dbReference type="Proteomes" id="UP000838672">
    <property type="component" value="Unassembled WGS sequence"/>
</dbReference>
<sequence>MPECGCCLSLKAIMPTFQRKLASGNHHQSAFNLRNLACAALKYIHISKNSKKKAHSMMG</sequence>
<evidence type="ECO:0000313" key="1">
    <source>
        <dbReference type="EMBL" id="CAH0535290.1"/>
    </source>
</evidence>
<accession>A0ABN8DXA9</accession>
<proteinExistence type="predicted"/>
<protein>
    <recommendedName>
        <fullName evidence="3">Transposase</fullName>
    </recommendedName>
</protein>
<dbReference type="EMBL" id="CAKLDI010000002">
    <property type="protein sequence ID" value="CAH0535290.1"/>
    <property type="molecule type" value="Genomic_DNA"/>
</dbReference>
<reference evidence="1" key="1">
    <citation type="submission" date="2021-11" db="EMBL/GenBank/DDBJ databases">
        <authorList>
            <person name="Rodrigo-Torres L."/>
            <person name="Arahal R. D."/>
            <person name="Lucena T."/>
        </authorList>
    </citation>
    <scope>NUCLEOTIDE SEQUENCE</scope>
    <source>
        <strain evidence="1">CECT 7929</strain>
    </source>
</reference>
<name>A0ABN8DXA9_9VIBR</name>
<keyword evidence="2" id="KW-1185">Reference proteome</keyword>
<comment type="caution">
    <text evidence="1">The sequence shown here is derived from an EMBL/GenBank/DDBJ whole genome shotgun (WGS) entry which is preliminary data.</text>
</comment>